<feature type="domain" description="Rho-GAP" evidence="2">
    <location>
        <begin position="11"/>
        <end position="208"/>
    </location>
</feature>
<accession>A0AAW1NYG5</accession>
<evidence type="ECO:0000313" key="3">
    <source>
        <dbReference type="EMBL" id="KAK9802581.1"/>
    </source>
</evidence>
<name>A0AAW1NYG5_9CHLO</name>
<dbReference type="PANTHER" id="PTHR45808:SF2">
    <property type="entry name" value="RHO GTPASE-ACTIVATING PROTEIN 68F"/>
    <property type="match status" value="1"/>
</dbReference>
<comment type="caution">
    <text evidence="3">The sequence shown here is derived from an EMBL/GenBank/DDBJ whole genome shotgun (WGS) entry which is preliminary data.</text>
</comment>
<dbReference type="SUPFAM" id="SSF48350">
    <property type="entry name" value="GTPase activation domain, GAP"/>
    <property type="match status" value="1"/>
</dbReference>
<dbReference type="InterPro" id="IPR008936">
    <property type="entry name" value="Rho_GTPase_activation_prot"/>
</dbReference>
<feature type="compositionally biased region" description="Low complexity" evidence="1">
    <location>
        <begin position="188"/>
        <end position="204"/>
    </location>
</feature>
<dbReference type="PROSITE" id="PS50238">
    <property type="entry name" value="RHOGAP"/>
    <property type="match status" value="1"/>
</dbReference>
<organism evidence="3 4">
    <name type="scientific">Symbiochloris irregularis</name>
    <dbReference type="NCBI Taxonomy" id="706552"/>
    <lineage>
        <taxon>Eukaryota</taxon>
        <taxon>Viridiplantae</taxon>
        <taxon>Chlorophyta</taxon>
        <taxon>core chlorophytes</taxon>
        <taxon>Trebouxiophyceae</taxon>
        <taxon>Trebouxiales</taxon>
        <taxon>Trebouxiaceae</taxon>
        <taxon>Symbiochloris</taxon>
    </lineage>
</organism>
<feature type="region of interest" description="Disordered" evidence="1">
    <location>
        <begin position="174"/>
        <end position="204"/>
    </location>
</feature>
<proteinExistence type="predicted"/>
<gene>
    <name evidence="3" type="ORF">WJX73_007246</name>
</gene>
<reference evidence="3 4" key="1">
    <citation type="journal article" date="2024" name="Nat. Commun.">
        <title>Phylogenomics reveals the evolutionary origins of lichenization in chlorophyte algae.</title>
        <authorList>
            <person name="Puginier C."/>
            <person name="Libourel C."/>
            <person name="Otte J."/>
            <person name="Skaloud P."/>
            <person name="Haon M."/>
            <person name="Grisel S."/>
            <person name="Petersen M."/>
            <person name="Berrin J.G."/>
            <person name="Delaux P.M."/>
            <person name="Dal Grande F."/>
            <person name="Keller J."/>
        </authorList>
    </citation>
    <scope>NUCLEOTIDE SEQUENCE [LARGE SCALE GENOMIC DNA]</scope>
    <source>
        <strain evidence="3 4">SAG 2036</strain>
    </source>
</reference>
<dbReference type="Gene3D" id="1.10.555.10">
    <property type="entry name" value="Rho GTPase activation protein"/>
    <property type="match status" value="1"/>
</dbReference>
<dbReference type="GO" id="GO:0005737">
    <property type="term" value="C:cytoplasm"/>
    <property type="evidence" value="ECO:0007669"/>
    <property type="project" value="TreeGrafter"/>
</dbReference>
<evidence type="ECO:0000256" key="1">
    <source>
        <dbReference type="SAM" id="MobiDB-lite"/>
    </source>
</evidence>
<protein>
    <recommendedName>
        <fullName evidence="2">Rho-GAP domain-containing protein</fullName>
    </recommendedName>
</protein>
<evidence type="ECO:0000259" key="2">
    <source>
        <dbReference type="PROSITE" id="PS50238"/>
    </source>
</evidence>
<dbReference type="SMART" id="SM00324">
    <property type="entry name" value="RhoGAP"/>
    <property type="match status" value="1"/>
</dbReference>
<dbReference type="Proteomes" id="UP001465755">
    <property type="component" value="Unassembled WGS sequence"/>
</dbReference>
<dbReference type="EMBL" id="JALJOQ010000071">
    <property type="protein sequence ID" value="KAK9802581.1"/>
    <property type="molecule type" value="Genomic_DNA"/>
</dbReference>
<dbReference type="GO" id="GO:0005096">
    <property type="term" value="F:GTPase activator activity"/>
    <property type="evidence" value="ECO:0007669"/>
    <property type="project" value="TreeGrafter"/>
</dbReference>
<evidence type="ECO:0000313" key="4">
    <source>
        <dbReference type="Proteomes" id="UP001465755"/>
    </source>
</evidence>
<dbReference type="PANTHER" id="PTHR45808">
    <property type="entry name" value="RHO GTPASE-ACTIVATING PROTEIN 68F"/>
    <property type="match status" value="1"/>
</dbReference>
<dbReference type="GO" id="GO:0007264">
    <property type="term" value="P:small GTPase-mediated signal transduction"/>
    <property type="evidence" value="ECO:0007669"/>
    <property type="project" value="TreeGrafter"/>
</dbReference>
<dbReference type="Pfam" id="PF00620">
    <property type="entry name" value="RhoGAP"/>
    <property type="match status" value="1"/>
</dbReference>
<dbReference type="AlphaFoldDB" id="A0AAW1NYG5"/>
<keyword evidence="4" id="KW-1185">Reference proteome</keyword>
<sequence length="324" mass="34892">MPRKTGVAFGQTLQAQCSGPALPPVLQRTLVMLSQQALHCEDLFSKETDTRKVSLLRQCWDRGQDPFRMVGVSDCHAAARVLVQWLQSLPQPLLQAQMYPGLARIVALESPGQQQVALQRSLTQVDACTMQVLQALLSFLHRYTQDSGTSPKLQSRSGQLTCRAPCITTQHPLPAISTAQHPSPPLSPRSRPLSSPAASELSAEDPALGDLVDQLCACSIEGLLLSSDEQFQAQSMAATGVDASSVQYTSDESVDGGGDVDTVMQVSGIQENAYACGPSPEVEVMQEDLHLGSDPHPSCSDITITPSSPFYLRNAWHQQSTITA</sequence>
<dbReference type="InterPro" id="IPR000198">
    <property type="entry name" value="RhoGAP_dom"/>
</dbReference>